<feature type="compositionally biased region" description="Acidic residues" evidence="8">
    <location>
        <begin position="683"/>
        <end position="696"/>
    </location>
</feature>
<gene>
    <name evidence="11" type="ORF">NSK_008357</name>
</gene>
<dbReference type="Proteomes" id="UP000355283">
    <property type="component" value="Unassembled WGS sequence"/>
</dbReference>
<feature type="domain" description="Helicase C-terminal" evidence="10">
    <location>
        <begin position="396"/>
        <end position="567"/>
    </location>
</feature>
<dbReference type="GO" id="GO:0003724">
    <property type="term" value="F:RNA helicase activity"/>
    <property type="evidence" value="ECO:0007669"/>
    <property type="project" value="UniProtKB-EC"/>
</dbReference>
<evidence type="ECO:0000256" key="5">
    <source>
        <dbReference type="ARBA" id="ARBA00022806"/>
    </source>
</evidence>
<feature type="region of interest" description="Disordered" evidence="8">
    <location>
        <begin position="310"/>
        <end position="352"/>
    </location>
</feature>
<dbReference type="Gene3D" id="1.20.120.1080">
    <property type="match status" value="1"/>
</dbReference>
<dbReference type="SMART" id="SM00490">
    <property type="entry name" value="HELICc"/>
    <property type="match status" value="1"/>
</dbReference>
<keyword evidence="3" id="KW-0547">Nucleotide-binding</keyword>
<evidence type="ECO:0000313" key="12">
    <source>
        <dbReference type="Proteomes" id="UP000355283"/>
    </source>
</evidence>
<organism evidence="11 12">
    <name type="scientific">Nannochloropsis salina CCMP1776</name>
    <dbReference type="NCBI Taxonomy" id="1027361"/>
    <lineage>
        <taxon>Eukaryota</taxon>
        <taxon>Sar</taxon>
        <taxon>Stramenopiles</taxon>
        <taxon>Ochrophyta</taxon>
        <taxon>Eustigmatophyceae</taxon>
        <taxon>Eustigmatales</taxon>
        <taxon>Monodopsidaceae</taxon>
        <taxon>Microchloropsis</taxon>
        <taxon>Microchloropsis salina</taxon>
    </lineage>
</organism>
<dbReference type="PROSITE" id="PS51192">
    <property type="entry name" value="HELICASE_ATP_BIND_1"/>
    <property type="match status" value="1"/>
</dbReference>
<evidence type="ECO:0000259" key="10">
    <source>
        <dbReference type="PROSITE" id="PS51194"/>
    </source>
</evidence>
<keyword evidence="4" id="KW-0378">Hydrolase</keyword>
<reference evidence="11 12" key="1">
    <citation type="submission" date="2019-01" db="EMBL/GenBank/DDBJ databases">
        <title>Nuclear Genome Assembly of the Microalgal Biofuel strain Nannochloropsis salina CCMP1776.</title>
        <authorList>
            <person name="Hovde B."/>
        </authorList>
    </citation>
    <scope>NUCLEOTIDE SEQUENCE [LARGE SCALE GENOMIC DNA]</scope>
    <source>
        <strain evidence="11 12">CCMP1776</strain>
    </source>
</reference>
<proteinExistence type="inferred from homology"/>
<name>A0A4D9CNX0_9STRA</name>
<dbReference type="FunFam" id="3.40.50.300:FF:000637">
    <property type="entry name" value="ATP-dependent RNA helicase DHX37/DHR1"/>
    <property type="match status" value="1"/>
</dbReference>
<dbReference type="SUPFAM" id="SSF52540">
    <property type="entry name" value="P-loop containing nucleoside triphosphate hydrolases"/>
    <property type="match status" value="1"/>
</dbReference>
<evidence type="ECO:0000259" key="9">
    <source>
        <dbReference type="PROSITE" id="PS51192"/>
    </source>
</evidence>
<keyword evidence="12" id="KW-1185">Reference proteome</keyword>
<dbReference type="Pfam" id="PF00271">
    <property type="entry name" value="Helicase_C"/>
    <property type="match status" value="1"/>
</dbReference>
<evidence type="ECO:0000256" key="7">
    <source>
        <dbReference type="ARBA" id="ARBA00047984"/>
    </source>
</evidence>
<feature type="region of interest" description="Disordered" evidence="8">
    <location>
        <begin position="1"/>
        <end position="54"/>
    </location>
</feature>
<evidence type="ECO:0000256" key="8">
    <source>
        <dbReference type="SAM" id="MobiDB-lite"/>
    </source>
</evidence>
<dbReference type="PANTHER" id="PTHR18934">
    <property type="entry name" value="ATP-DEPENDENT RNA HELICASE"/>
    <property type="match status" value="1"/>
</dbReference>
<feature type="compositionally biased region" description="Basic and acidic residues" evidence="8">
    <location>
        <begin position="667"/>
        <end position="676"/>
    </location>
</feature>
<dbReference type="OrthoDB" id="10253254at2759"/>
<dbReference type="InterPro" id="IPR027417">
    <property type="entry name" value="P-loop_NTPase"/>
</dbReference>
<dbReference type="GO" id="GO:0005730">
    <property type="term" value="C:nucleolus"/>
    <property type="evidence" value="ECO:0007669"/>
    <property type="project" value="TreeGrafter"/>
</dbReference>
<dbReference type="EMBL" id="SDOX01000175">
    <property type="protein sequence ID" value="TFJ80214.1"/>
    <property type="molecule type" value="Genomic_DNA"/>
</dbReference>
<feature type="compositionally biased region" description="Acidic residues" evidence="8">
    <location>
        <begin position="19"/>
        <end position="33"/>
    </location>
</feature>
<dbReference type="PROSITE" id="PS51194">
    <property type="entry name" value="HELICASE_CTER"/>
    <property type="match status" value="1"/>
</dbReference>
<dbReference type="SMART" id="SM00847">
    <property type="entry name" value="HA2"/>
    <property type="match status" value="1"/>
</dbReference>
<keyword evidence="5" id="KW-0347">Helicase</keyword>
<feature type="compositionally biased region" description="Basic and acidic residues" evidence="8">
    <location>
        <begin position="407"/>
        <end position="423"/>
    </location>
</feature>
<protein>
    <recommendedName>
        <fullName evidence="2">RNA helicase</fullName>
        <ecNumber evidence="2">3.6.4.13</ecNumber>
    </recommendedName>
</protein>
<evidence type="ECO:0000256" key="4">
    <source>
        <dbReference type="ARBA" id="ARBA00022801"/>
    </source>
</evidence>
<evidence type="ECO:0000256" key="3">
    <source>
        <dbReference type="ARBA" id="ARBA00022741"/>
    </source>
</evidence>
<dbReference type="AlphaFoldDB" id="A0A4D9CNX0"/>
<dbReference type="PROSITE" id="PS00690">
    <property type="entry name" value="DEAH_ATP_HELICASE"/>
    <property type="match status" value="1"/>
</dbReference>
<dbReference type="SMART" id="SM00487">
    <property type="entry name" value="DEXDc"/>
    <property type="match status" value="1"/>
</dbReference>
<evidence type="ECO:0000313" key="11">
    <source>
        <dbReference type="EMBL" id="TFJ80214.1"/>
    </source>
</evidence>
<dbReference type="CDD" id="cd18791">
    <property type="entry name" value="SF2_C_RHA"/>
    <property type="match status" value="1"/>
</dbReference>
<dbReference type="InterPro" id="IPR014001">
    <property type="entry name" value="Helicase_ATP-bd"/>
</dbReference>
<accession>A0A4D9CNX0</accession>
<feature type="region of interest" description="Disordered" evidence="8">
    <location>
        <begin position="366"/>
        <end position="432"/>
    </location>
</feature>
<dbReference type="GO" id="GO:0016787">
    <property type="term" value="F:hydrolase activity"/>
    <property type="evidence" value="ECO:0007669"/>
    <property type="project" value="UniProtKB-KW"/>
</dbReference>
<feature type="compositionally biased region" description="Basic and acidic residues" evidence="8">
    <location>
        <begin position="333"/>
        <end position="346"/>
    </location>
</feature>
<keyword evidence="6" id="KW-0067">ATP-binding</keyword>
<dbReference type="PANTHER" id="PTHR18934:SF99">
    <property type="entry name" value="ATP-DEPENDENT RNA HELICASE DHX37-RELATED"/>
    <property type="match status" value="1"/>
</dbReference>
<dbReference type="GO" id="GO:0000462">
    <property type="term" value="P:maturation of SSU-rRNA from tricistronic rRNA transcript (SSU-rRNA, 5.8S rRNA, LSU-rRNA)"/>
    <property type="evidence" value="ECO:0007669"/>
    <property type="project" value="TreeGrafter"/>
</dbReference>
<dbReference type="InterPro" id="IPR002464">
    <property type="entry name" value="DNA/RNA_helicase_DEAH_CS"/>
</dbReference>
<dbReference type="EC" id="3.6.4.13" evidence="2"/>
<evidence type="ECO:0000256" key="1">
    <source>
        <dbReference type="ARBA" id="ARBA00008792"/>
    </source>
</evidence>
<feature type="region of interest" description="Disordered" evidence="8">
    <location>
        <begin position="667"/>
        <end position="696"/>
    </location>
</feature>
<comment type="caution">
    <text evidence="11">The sequence shown here is derived from an EMBL/GenBank/DDBJ whole genome shotgun (WGS) entry which is preliminary data.</text>
</comment>
<evidence type="ECO:0000256" key="6">
    <source>
        <dbReference type="ARBA" id="ARBA00022840"/>
    </source>
</evidence>
<comment type="catalytic activity">
    <reaction evidence="7">
        <text>ATP + H2O = ADP + phosphate + H(+)</text>
        <dbReference type="Rhea" id="RHEA:13065"/>
        <dbReference type="ChEBI" id="CHEBI:15377"/>
        <dbReference type="ChEBI" id="CHEBI:15378"/>
        <dbReference type="ChEBI" id="CHEBI:30616"/>
        <dbReference type="ChEBI" id="CHEBI:43474"/>
        <dbReference type="ChEBI" id="CHEBI:456216"/>
        <dbReference type="EC" id="3.6.4.13"/>
    </reaction>
</comment>
<dbReference type="GO" id="GO:0005524">
    <property type="term" value="F:ATP binding"/>
    <property type="evidence" value="ECO:0007669"/>
    <property type="project" value="UniProtKB-KW"/>
</dbReference>
<dbReference type="Gene3D" id="3.40.50.300">
    <property type="entry name" value="P-loop containing nucleotide triphosphate hydrolases"/>
    <property type="match status" value="3"/>
</dbReference>
<dbReference type="InterPro" id="IPR001650">
    <property type="entry name" value="Helicase_C-like"/>
</dbReference>
<comment type="similarity">
    <text evidence="1">Belongs to the DEAD box helicase family. DEAH subfamily.</text>
</comment>
<dbReference type="InterPro" id="IPR007502">
    <property type="entry name" value="Helicase-assoc_dom"/>
</dbReference>
<sequence length="1075" mass="118028">MKRGEKARARRRERKGEGEGDLVGDAADDDDLDPKEGHEGGVVEGETGSGKSTQVPQFLYEYGYTAPSSLPPSPFPAAPPSSSSYMIGITQPRRVAAVSTAQRVAVELGNEACGVGGPVAYQIRYDARGVSPHTRVKFMTDGILLQEISSDLLLRRYSVLILDEAHERNLNTDVLLGLLSRAVPLRNEIAREEERRYLAMEEASRVEAPLPLRPLKLIIMSATLRVSDFVENSRLFPAAPPPVLKVEARQYPVSIHFARKTAVAPHAYVEEVFRKVCKIHRKLPPGGILVFLTGKAEVVHVCRRLRRALGPGKGRAGRRGGGEEAGEEGEAVGEGRGEEGEGVRGMDEEEAEGDAVMEEVFKGGWDEDEDEEQNPLPPASLPPSSNHGQGEAAREDEEQMGSPGRKTGAEKGEDREDERKQDGEGGVEEAVDAEAPVHVLPLYAMLPPKAQAAVFLPPPSPRHRLIVVATNVAETSLTLPGILYVVDCGRVKTRTFDHASGVSRYEVQWISQASADQRAGRAGRTGPGHCYRLYSSAVFSQRLSRFTAPEILNLPLEDVFLQMKALGVPLIENFPFPTPPKKKALQAAGALLGDLGAIGRREGEREGGLTSLGQGMAALPVGVRSSKILLLGRKMLGREGAKEVEGKGGMALVVALVAGLSERDPFVFPDGREGEGGTRGGEGEGEEGEEEEDEEEVLLREKARALKLERFRQWHHPTSDALARLRAVGAYTYACSRGGSAKFCRENMLHSPTLGRIHDLRKQLSRILNRRFEKQPFYMPLHVTPGMKPPTPAQETALRQLLLAGHLDNVARLAPVGTVTQGSKIQRHCAYIGCKAANVIRSSKGLNYMVCVTAIEPDWLAPLALHTPMLTFNPPLSSPPPSFDPSRDAVVFYCVPKFGSRAWELRPFPLTAQDLVSALSSLQSSSNKINKEWKADAIREDECRWFVRLLLEGQVLSGWACLYRQATGTARRTHSNNDDEYDGDTATKITSLLSSPVFLNDPPALITYKRPLRKVLEVVQPLLNENISSLAALRKQWLKDPLFLKRGIKSWIRPERKTDFESLWRETVGRPTQEE</sequence>
<feature type="domain" description="Helicase ATP-binding" evidence="9">
    <location>
        <begin position="32"/>
        <end position="242"/>
    </location>
</feature>
<dbReference type="GO" id="GO:0003723">
    <property type="term" value="F:RNA binding"/>
    <property type="evidence" value="ECO:0007669"/>
    <property type="project" value="TreeGrafter"/>
</dbReference>
<evidence type="ECO:0000256" key="2">
    <source>
        <dbReference type="ARBA" id="ARBA00012552"/>
    </source>
</evidence>